<dbReference type="Gene3D" id="1.10.565.10">
    <property type="entry name" value="Retinoid X Receptor"/>
    <property type="match status" value="1"/>
</dbReference>
<protein>
    <recommendedName>
        <fullName evidence="4">NR LBD domain-containing protein</fullName>
    </recommendedName>
</protein>
<keyword evidence="1" id="KW-0805">Transcription regulation</keyword>
<evidence type="ECO:0000259" key="4">
    <source>
        <dbReference type="PROSITE" id="PS51843"/>
    </source>
</evidence>
<dbReference type="InterPro" id="IPR000536">
    <property type="entry name" value="Nucl_hrmn_rcpt_lig-bd"/>
</dbReference>
<gene>
    <name evidence="5" type="ORF">NQ314_020566</name>
</gene>
<reference evidence="5" key="1">
    <citation type="journal article" date="2023" name="Insect Mol. Biol.">
        <title>Genome sequencing provides insights into the evolution of gene families encoding plant cell wall-degrading enzymes in longhorned beetles.</title>
        <authorList>
            <person name="Shin N.R."/>
            <person name="Okamura Y."/>
            <person name="Kirsch R."/>
            <person name="Pauchet Y."/>
        </authorList>
    </citation>
    <scope>NUCLEOTIDE SEQUENCE</scope>
    <source>
        <strain evidence="5">RBIC_L_NR</strain>
    </source>
</reference>
<dbReference type="PROSITE" id="PS51843">
    <property type="entry name" value="NR_LBD"/>
    <property type="match status" value="1"/>
</dbReference>
<feature type="domain" description="NR LBD" evidence="4">
    <location>
        <begin position="1"/>
        <end position="71"/>
    </location>
</feature>
<sequence>MESKINIKWTMSNIAVMLPDQRNLSPDLSIARVGGRIMDELVKPMTEVQIDDTEFACLKAIVFFDPSKYFK</sequence>
<comment type="caution">
    <text evidence="5">The sequence shown here is derived from an EMBL/GenBank/DDBJ whole genome shotgun (WGS) entry which is preliminary data.</text>
</comment>
<dbReference type="InterPro" id="IPR035500">
    <property type="entry name" value="NHR-like_dom_sf"/>
</dbReference>
<evidence type="ECO:0000313" key="5">
    <source>
        <dbReference type="EMBL" id="KAJ8927003.1"/>
    </source>
</evidence>
<keyword evidence="6" id="KW-1185">Reference proteome</keyword>
<dbReference type="EMBL" id="JANEYF010005748">
    <property type="protein sequence ID" value="KAJ8927003.1"/>
    <property type="molecule type" value="Genomic_DNA"/>
</dbReference>
<name>A0AAV8WL01_9CUCU</name>
<organism evidence="5 6">
    <name type="scientific">Rhamnusium bicolor</name>
    <dbReference type="NCBI Taxonomy" id="1586634"/>
    <lineage>
        <taxon>Eukaryota</taxon>
        <taxon>Metazoa</taxon>
        <taxon>Ecdysozoa</taxon>
        <taxon>Arthropoda</taxon>
        <taxon>Hexapoda</taxon>
        <taxon>Insecta</taxon>
        <taxon>Pterygota</taxon>
        <taxon>Neoptera</taxon>
        <taxon>Endopterygota</taxon>
        <taxon>Coleoptera</taxon>
        <taxon>Polyphaga</taxon>
        <taxon>Cucujiformia</taxon>
        <taxon>Chrysomeloidea</taxon>
        <taxon>Cerambycidae</taxon>
        <taxon>Lepturinae</taxon>
        <taxon>Rhagiini</taxon>
        <taxon>Rhamnusium</taxon>
    </lineage>
</organism>
<evidence type="ECO:0000313" key="6">
    <source>
        <dbReference type="Proteomes" id="UP001162156"/>
    </source>
</evidence>
<proteinExistence type="predicted"/>
<evidence type="ECO:0000256" key="1">
    <source>
        <dbReference type="ARBA" id="ARBA00023015"/>
    </source>
</evidence>
<accession>A0AAV8WL01</accession>
<dbReference type="AlphaFoldDB" id="A0AAV8WL01"/>
<evidence type="ECO:0000256" key="2">
    <source>
        <dbReference type="ARBA" id="ARBA00023163"/>
    </source>
</evidence>
<evidence type="ECO:0000256" key="3">
    <source>
        <dbReference type="ARBA" id="ARBA00023170"/>
    </source>
</evidence>
<dbReference type="Proteomes" id="UP001162156">
    <property type="component" value="Unassembled WGS sequence"/>
</dbReference>
<keyword evidence="2" id="KW-0804">Transcription</keyword>
<keyword evidence="3" id="KW-0675">Receptor</keyword>
<dbReference type="SUPFAM" id="SSF48508">
    <property type="entry name" value="Nuclear receptor ligand-binding domain"/>
    <property type="match status" value="1"/>
</dbReference>
<dbReference type="Pfam" id="PF00104">
    <property type="entry name" value="Hormone_recep"/>
    <property type="match status" value="1"/>
</dbReference>